<dbReference type="AlphaFoldDB" id="A0A7C5WVW0"/>
<reference evidence="7" key="1">
    <citation type="journal article" date="2020" name="mSystems">
        <title>Genome- and Community-Level Interaction Insights into Carbon Utilization and Element Cycling Functions of Hydrothermarchaeota in Hydrothermal Sediment.</title>
        <authorList>
            <person name="Zhou Z."/>
            <person name="Liu Y."/>
            <person name="Xu W."/>
            <person name="Pan J."/>
            <person name="Luo Z.H."/>
            <person name="Li M."/>
        </authorList>
    </citation>
    <scope>NUCLEOTIDE SEQUENCE [LARGE SCALE GENOMIC DNA]</scope>
    <source>
        <strain evidence="7">HyVt-523</strain>
    </source>
</reference>
<protein>
    <recommendedName>
        <fullName evidence="6">Mutator family transposase</fullName>
    </recommendedName>
</protein>
<evidence type="ECO:0000256" key="1">
    <source>
        <dbReference type="ARBA" id="ARBA00002190"/>
    </source>
</evidence>
<dbReference type="PANTHER" id="PTHR33217">
    <property type="entry name" value="TRANSPOSASE FOR INSERTION SEQUENCE ELEMENT IS1081"/>
    <property type="match status" value="1"/>
</dbReference>
<accession>A0A7C5WVW0</accession>
<dbReference type="GO" id="GO:0006313">
    <property type="term" value="P:DNA transposition"/>
    <property type="evidence" value="ECO:0007669"/>
    <property type="project" value="UniProtKB-UniRule"/>
</dbReference>
<evidence type="ECO:0000313" key="7">
    <source>
        <dbReference type="EMBL" id="HHO58098.1"/>
    </source>
</evidence>
<evidence type="ECO:0000256" key="5">
    <source>
        <dbReference type="ARBA" id="ARBA00023172"/>
    </source>
</evidence>
<dbReference type="PANTHER" id="PTHR33217:SF7">
    <property type="entry name" value="TRANSPOSASE FOR INSERTION SEQUENCE ELEMENT IS1081"/>
    <property type="match status" value="1"/>
</dbReference>
<keyword evidence="6" id="KW-0814">Transposable element</keyword>
<dbReference type="Pfam" id="PF00872">
    <property type="entry name" value="Transposase_mut"/>
    <property type="match status" value="1"/>
</dbReference>
<organism evidence="7">
    <name type="scientific">Oceanithermus profundus</name>
    <dbReference type="NCBI Taxonomy" id="187137"/>
    <lineage>
        <taxon>Bacteria</taxon>
        <taxon>Thermotogati</taxon>
        <taxon>Deinococcota</taxon>
        <taxon>Deinococci</taxon>
        <taxon>Thermales</taxon>
        <taxon>Thermaceae</taxon>
        <taxon>Oceanithermus</taxon>
    </lineage>
</organism>
<keyword evidence="4 6" id="KW-0238">DNA-binding</keyword>
<evidence type="ECO:0000256" key="4">
    <source>
        <dbReference type="ARBA" id="ARBA00023125"/>
    </source>
</evidence>
<dbReference type="PROSITE" id="PS01007">
    <property type="entry name" value="TRANSPOSASE_MUTATOR"/>
    <property type="match status" value="1"/>
</dbReference>
<evidence type="ECO:0000256" key="2">
    <source>
        <dbReference type="ARBA" id="ARBA00010961"/>
    </source>
</evidence>
<keyword evidence="3 6" id="KW-0815">Transposition</keyword>
<keyword evidence="5 6" id="KW-0233">DNA recombination</keyword>
<name>A0A7C5WVW0_9DEIN</name>
<dbReference type="NCBIfam" id="NF033543">
    <property type="entry name" value="transpos_IS256"/>
    <property type="match status" value="1"/>
</dbReference>
<comment type="function">
    <text evidence="1 6">Required for the transposition of the insertion element.</text>
</comment>
<gene>
    <name evidence="7" type="ORF">ENJ85_02890</name>
</gene>
<dbReference type="InterPro" id="IPR001207">
    <property type="entry name" value="Transposase_mutator"/>
</dbReference>
<dbReference type="Proteomes" id="UP000886105">
    <property type="component" value="Unassembled WGS sequence"/>
</dbReference>
<dbReference type="GO" id="GO:0003677">
    <property type="term" value="F:DNA binding"/>
    <property type="evidence" value="ECO:0007669"/>
    <property type="project" value="UniProtKB-UniRule"/>
</dbReference>
<dbReference type="EMBL" id="DRNZ01000184">
    <property type="protein sequence ID" value="HHO58098.1"/>
    <property type="molecule type" value="Genomic_DNA"/>
</dbReference>
<evidence type="ECO:0000256" key="6">
    <source>
        <dbReference type="RuleBase" id="RU365089"/>
    </source>
</evidence>
<comment type="caution">
    <text evidence="7">The sequence shown here is derived from an EMBL/GenBank/DDBJ whole genome shotgun (WGS) entry which is preliminary data.</text>
</comment>
<comment type="similarity">
    <text evidence="2 6">Belongs to the transposase mutator family.</text>
</comment>
<sequence>MVDVSVELRTHLINLVYEADGDVLRELLSTVIHALMNAEVDALCGARRSERSPERVNYRNGYRKRPFDTRVGTIELAIPRVRQGSYLPTWLLEPRRRAERALVAAVAECYVMGVSTRKVESIAQSLGIHRLSKSQVSEMAKSLDAAVGAFRTRPLDQGPYPYLWLDALVVKSREMGRVANVAVVVATAVNREGRKVILGLDVITSEDEAGWEAFLRDLVARGLNGVQLVISDADKGLKQAVGKVLPGASWQRCRTHFMRNLLTRVPKRAQEPVAAVVRSIFAQADAAEIRAQHRRVVKQLAERFAEAAELLAEAEEEILAFADFPKAHWRQIWSNNPQERLNREIRRRTEVVGIFPNRAAIVRLVGAVLIEQDEEWAVSRRYMSLESIAEVLKRAAPRPPNPALPVAV</sequence>
<dbReference type="GO" id="GO:0004803">
    <property type="term" value="F:transposase activity"/>
    <property type="evidence" value="ECO:0007669"/>
    <property type="project" value="UniProtKB-UniRule"/>
</dbReference>
<evidence type="ECO:0000256" key="3">
    <source>
        <dbReference type="ARBA" id="ARBA00022578"/>
    </source>
</evidence>
<proteinExistence type="inferred from homology"/>